<name>A0A2M3ZVQ9_9DIPT</name>
<keyword evidence="1" id="KW-0732">Signal</keyword>
<sequence length="93" mass="9444">MSGSSGVFLLRAFPLPAVAPFCLSAPPSTAVTAGGAGVFCALRSSSRCCRNRSRSRFSFAFCTTSSESPGGSAGFWANCLPLLSYSGTSSCGT</sequence>
<protein>
    <submittedName>
        <fullName evidence="2">Putative secreted peptide</fullName>
    </submittedName>
</protein>
<dbReference type="AlphaFoldDB" id="A0A2M3ZVQ9"/>
<feature type="chain" id="PRO_5014986168" evidence="1">
    <location>
        <begin position="25"/>
        <end position="93"/>
    </location>
</feature>
<accession>A0A2M3ZVQ9</accession>
<dbReference type="EMBL" id="GGFM01011848">
    <property type="protein sequence ID" value="MBW32599.1"/>
    <property type="molecule type" value="Transcribed_RNA"/>
</dbReference>
<evidence type="ECO:0000256" key="1">
    <source>
        <dbReference type="SAM" id="SignalP"/>
    </source>
</evidence>
<proteinExistence type="predicted"/>
<evidence type="ECO:0000313" key="2">
    <source>
        <dbReference type="EMBL" id="MBW32599.1"/>
    </source>
</evidence>
<feature type="signal peptide" evidence="1">
    <location>
        <begin position="1"/>
        <end position="24"/>
    </location>
</feature>
<reference evidence="2" key="1">
    <citation type="submission" date="2018-01" db="EMBL/GenBank/DDBJ databases">
        <title>An insight into the sialome of Amazonian anophelines.</title>
        <authorList>
            <person name="Ribeiro J.M."/>
            <person name="Scarpassa V."/>
            <person name="Calvo E."/>
        </authorList>
    </citation>
    <scope>NUCLEOTIDE SEQUENCE</scope>
    <source>
        <tissue evidence="2">Salivary glands</tissue>
    </source>
</reference>
<organism evidence="2">
    <name type="scientific">Anopheles braziliensis</name>
    <dbReference type="NCBI Taxonomy" id="58242"/>
    <lineage>
        <taxon>Eukaryota</taxon>
        <taxon>Metazoa</taxon>
        <taxon>Ecdysozoa</taxon>
        <taxon>Arthropoda</taxon>
        <taxon>Hexapoda</taxon>
        <taxon>Insecta</taxon>
        <taxon>Pterygota</taxon>
        <taxon>Neoptera</taxon>
        <taxon>Endopterygota</taxon>
        <taxon>Diptera</taxon>
        <taxon>Nematocera</taxon>
        <taxon>Culicoidea</taxon>
        <taxon>Culicidae</taxon>
        <taxon>Anophelinae</taxon>
        <taxon>Anopheles</taxon>
    </lineage>
</organism>